<sequence length="59" mass="6662">MIIKVVNSIWERTVNAAQKYAIVRAATNPQLRPAKFAPAKKTGQFKQSKNDYKISEGRV</sequence>
<dbReference type="Proteomes" id="UP000887565">
    <property type="component" value="Unplaced"/>
</dbReference>
<evidence type="ECO:0000256" key="1">
    <source>
        <dbReference type="SAM" id="MobiDB-lite"/>
    </source>
</evidence>
<accession>A0A915KSL7</accession>
<name>A0A915KSL7_ROMCU</name>
<organism evidence="2 3">
    <name type="scientific">Romanomermis culicivorax</name>
    <name type="common">Nematode worm</name>
    <dbReference type="NCBI Taxonomy" id="13658"/>
    <lineage>
        <taxon>Eukaryota</taxon>
        <taxon>Metazoa</taxon>
        <taxon>Ecdysozoa</taxon>
        <taxon>Nematoda</taxon>
        <taxon>Enoplea</taxon>
        <taxon>Dorylaimia</taxon>
        <taxon>Mermithida</taxon>
        <taxon>Mermithoidea</taxon>
        <taxon>Mermithidae</taxon>
        <taxon>Romanomermis</taxon>
    </lineage>
</organism>
<evidence type="ECO:0000313" key="3">
    <source>
        <dbReference type="WBParaSite" id="nRc.2.0.1.t41100-RA"/>
    </source>
</evidence>
<dbReference type="AlphaFoldDB" id="A0A915KSL7"/>
<keyword evidence="2" id="KW-1185">Reference proteome</keyword>
<proteinExistence type="predicted"/>
<feature type="region of interest" description="Disordered" evidence="1">
    <location>
        <begin position="38"/>
        <end position="59"/>
    </location>
</feature>
<feature type="compositionally biased region" description="Basic and acidic residues" evidence="1">
    <location>
        <begin position="48"/>
        <end position="59"/>
    </location>
</feature>
<evidence type="ECO:0000313" key="2">
    <source>
        <dbReference type="Proteomes" id="UP000887565"/>
    </source>
</evidence>
<dbReference type="WBParaSite" id="nRc.2.0.1.t41100-RA">
    <property type="protein sequence ID" value="nRc.2.0.1.t41100-RA"/>
    <property type="gene ID" value="nRc.2.0.1.g41100"/>
</dbReference>
<reference evidence="3" key="1">
    <citation type="submission" date="2022-11" db="UniProtKB">
        <authorList>
            <consortium name="WormBaseParasite"/>
        </authorList>
    </citation>
    <scope>IDENTIFICATION</scope>
</reference>
<protein>
    <submittedName>
        <fullName evidence="3">Uncharacterized protein</fullName>
    </submittedName>
</protein>